<dbReference type="EMBL" id="QJSP01000014">
    <property type="protein sequence ID" value="PYE14050.1"/>
    <property type="molecule type" value="Genomic_DNA"/>
</dbReference>
<reference evidence="3 4" key="1">
    <citation type="submission" date="2018-06" db="EMBL/GenBank/DDBJ databases">
        <title>Genomic Encyclopedia of Type Strains, Phase IV (KMG-IV): sequencing the most valuable type-strain genomes for metagenomic binning, comparative biology and taxonomic classification.</title>
        <authorList>
            <person name="Goeker M."/>
        </authorList>
    </citation>
    <scope>NUCLEOTIDE SEQUENCE [LARGE SCALE GENOMIC DNA]</scope>
    <source>
        <strain evidence="3 4">DSM 45521</strain>
    </source>
</reference>
<keyword evidence="1" id="KW-1133">Transmembrane helix</keyword>
<organism evidence="3 4">
    <name type="scientific">Williamsia limnetica</name>
    <dbReference type="NCBI Taxonomy" id="882452"/>
    <lineage>
        <taxon>Bacteria</taxon>
        <taxon>Bacillati</taxon>
        <taxon>Actinomycetota</taxon>
        <taxon>Actinomycetes</taxon>
        <taxon>Mycobacteriales</taxon>
        <taxon>Nocardiaceae</taxon>
        <taxon>Williamsia</taxon>
    </lineage>
</organism>
<evidence type="ECO:0000313" key="3">
    <source>
        <dbReference type="EMBL" id="PYE14050.1"/>
    </source>
</evidence>
<accession>A0A318RDY7</accession>
<evidence type="ECO:0000256" key="1">
    <source>
        <dbReference type="SAM" id="Phobius"/>
    </source>
</evidence>
<proteinExistence type="predicted"/>
<name>A0A318RDY7_WILLI</name>
<feature type="transmembrane region" description="Helical" evidence="1">
    <location>
        <begin position="6"/>
        <end position="26"/>
    </location>
</feature>
<dbReference type="Pfam" id="PF20815">
    <property type="entry name" value="GIY_YIG_2"/>
    <property type="match status" value="1"/>
</dbReference>
<protein>
    <recommendedName>
        <fullName evidence="2">GIY-YIG catalytic domain-containing protein</fullName>
    </recommendedName>
</protein>
<dbReference type="Proteomes" id="UP000247591">
    <property type="component" value="Unassembled WGS sequence"/>
</dbReference>
<keyword evidence="1" id="KW-0472">Membrane</keyword>
<keyword evidence="1" id="KW-0812">Transmembrane</keyword>
<dbReference type="InterPro" id="IPR049311">
    <property type="entry name" value="GIY_YIG_cat"/>
</dbReference>
<comment type="caution">
    <text evidence="3">The sequence shown here is derived from an EMBL/GenBank/DDBJ whole genome shotgun (WGS) entry which is preliminary data.</text>
</comment>
<feature type="domain" description="GIY-YIG catalytic" evidence="2">
    <location>
        <begin position="61"/>
        <end position="216"/>
    </location>
</feature>
<gene>
    <name evidence="3" type="ORF">DFR67_114149</name>
</gene>
<dbReference type="RefSeq" id="WP_245938091.1">
    <property type="nucleotide sequence ID" value="NZ_QJSP01000014.1"/>
</dbReference>
<sequence length="237" mass="26288">MLHVETPNLLVSGLFGVVGVAGFLTWHHHLMTDWHADYLGSRIYTGDEICARPCPVPANPGVYGWWFRKIPGNIATGDCKTREHDESTLTLLYTGISPSKPPGNGRPPSKQNIQRRIRANHFGGNAAGSTLRLTLGCLLADELGTELRRVGSGKRMTFHTGETVLTEWMKQNALVSWVVHPEPWELEDELIASLDVPLNLQGNRHNTFHPELSALRVRAKRGAEELPVLPNLRPCAL</sequence>
<dbReference type="AlphaFoldDB" id="A0A318RDY7"/>
<keyword evidence="4" id="KW-1185">Reference proteome</keyword>
<evidence type="ECO:0000313" key="4">
    <source>
        <dbReference type="Proteomes" id="UP000247591"/>
    </source>
</evidence>
<evidence type="ECO:0000259" key="2">
    <source>
        <dbReference type="Pfam" id="PF20815"/>
    </source>
</evidence>